<comment type="subcellular location">
    <subcellularLocation>
        <location evidence="11">Cytoplasm</location>
    </subcellularLocation>
</comment>
<comment type="subunit">
    <text evidence="11">Monomer.</text>
</comment>
<evidence type="ECO:0000256" key="2">
    <source>
        <dbReference type="ARBA" id="ARBA00006997"/>
    </source>
</evidence>
<dbReference type="UniPathway" id="UPA00053">
    <property type="reaction ID" value="UER00088"/>
</dbReference>
<accession>A0A517Y5W1</accession>
<name>A0A517Y5W1_9BACT</name>
<evidence type="ECO:0000256" key="10">
    <source>
        <dbReference type="ARBA" id="ARBA00048567"/>
    </source>
</evidence>
<comment type="function">
    <text evidence="11">Catalyzes the specific phosphorylation of the 3-hydroxyl group of shikimic acid using ATP as a cosubstrate.</text>
</comment>
<dbReference type="CDD" id="cd00464">
    <property type="entry name" value="SK"/>
    <property type="match status" value="1"/>
</dbReference>
<dbReference type="OrthoDB" id="9800332at2"/>
<dbReference type="InterPro" id="IPR027417">
    <property type="entry name" value="P-loop_NTPase"/>
</dbReference>
<evidence type="ECO:0000256" key="7">
    <source>
        <dbReference type="ARBA" id="ARBA00022777"/>
    </source>
</evidence>
<dbReference type="GO" id="GO:0008652">
    <property type="term" value="P:amino acid biosynthetic process"/>
    <property type="evidence" value="ECO:0007669"/>
    <property type="project" value="UniProtKB-KW"/>
</dbReference>
<evidence type="ECO:0000256" key="1">
    <source>
        <dbReference type="ARBA" id="ARBA00004842"/>
    </source>
</evidence>
<dbReference type="PROSITE" id="PS01128">
    <property type="entry name" value="SHIKIMATE_KINASE"/>
    <property type="match status" value="1"/>
</dbReference>
<dbReference type="InterPro" id="IPR000623">
    <property type="entry name" value="Shikimate_kinase/TSH1"/>
</dbReference>
<dbReference type="GO" id="GO:0005524">
    <property type="term" value="F:ATP binding"/>
    <property type="evidence" value="ECO:0007669"/>
    <property type="project" value="UniProtKB-UniRule"/>
</dbReference>
<keyword evidence="9 11" id="KW-0057">Aromatic amino acid biosynthesis</keyword>
<feature type="binding site" evidence="11">
    <location>
        <position position="79"/>
    </location>
    <ligand>
        <name>substrate</name>
    </ligand>
</feature>
<dbReference type="GO" id="GO:0005829">
    <property type="term" value="C:cytosol"/>
    <property type="evidence" value="ECO:0007669"/>
    <property type="project" value="TreeGrafter"/>
</dbReference>
<keyword evidence="8 11" id="KW-0067">ATP-binding</keyword>
<feature type="binding site" evidence="11">
    <location>
        <position position="57"/>
    </location>
    <ligand>
        <name>substrate</name>
    </ligand>
</feature>
<feature type="binding site" evidence="11">
    <location>
        <position position="121"/>
    </location>
    <ligand>
        <name>ATP</name>
        <dbReference type="ChEBI" id="CHEBI:30616"/>
    </ligand>
</feature>
<dbReference type="AlphaFoldDB" id="A0A517Y5W1"/>
<dbReference type="Pfam" id="PF01202">
    <property type="entry name" value="SKI"/>
    <property type="match status" value="1"/>
</dbReference>
<feature type="binding site" evidence="11">
    <location>
        <position position="140"/>
    </location>
    <ligand>
        <name>substrate</name>
    </ligand>
</feature>
<keyword evidence="6 11" id="KW-0547">Nucleotide-binding</keyword>
<dbReference type="PRINTS" id="PR01100">
    <property type="entry name" value="SHIKIMTKNASE"/>
</dbReference>
<dbReference type="SUPFAM" id="SSF52540">
    <property type="entry name" value="P-loop containing nucleoside triphosphate hydrolases"/>
    <property type="match status" value="1"/>
</dbReference>
<dbReference type="Proteomes" id="UP000315017">
    <property type="component" value="Chromosome"/>
</dbReference>
<feature type="binding site" evidence="11">
    <location>
        <position position="15"/>
    </location>
    <ligand>
        <name>Mg(2+)</name>
        <dbReference type="ChEBI" id="CHEBI:18420"/>
    </ligand>
</feature>
<dbReference type="GO" id="GO:0009073">
    <property type="term" value="P:aromatic amino acid family biosynthetic process"/>
    <property type="evidence" value="ECO:0007669"/>
    <property type="project" value="UniProtKB-KW"/>
</dbReference>
<dbReference type="Gene3D" id="3.40.50.300">
    <property type="entry name" value="P-loop containing nucleotide triphosphate hydrolases"/>
    <property type="match status" value="1"/>
</dbReference>
<sequence>MTSLYLVGYRGCGKTTVARLLGDRLGWPAFDADELLEQQAGQTIREIFALEGEAGFRDRESQVVRELTAREPIVVSWGGGVILREENRTALRTSGHIVWLRARAETLIKRIEQDPTTGARRPNLTAGGGIEEVKQLLAVREPIYAALANLIVDVDDNAPPAIAQHIAAWLVTQQEGRQ</sequence>
<comment type="cofactor">
    <cofactor evidence="11">
        <name>Mg(2+)</name>
        <dbReference type="ChEBI" id="CHEBI:18420"/>
    </cofactor>
    <text evidence="11">Binds 1 Mg(2+) ion per subunit.</text>
</comment>
<protein>
    <recommendedName>
        <fullName evidence="3 11">Shikimate kinase</fullName>
        <shortName evidence="11">SK</shortName>
        <ecNumber evidence="3 11">2.7.1.71</ecNumber>
    </recommendedName>
</protein>
<comment type="catalytic activity">
    <reaction evidence="10 11">
        <text>shikimate + ATP = 3-phosphoshikimate + ADP + H(+)</text>
        <dbReference type="Rhea" id="RHEA:13121"/>
        <dbReference type="ChEBI" id="CHEBI:15378"/>
        <dbReference type="ChEBI" id="CHEBI:30616"/>
        <dbReference type="ChEBI" id="CHEBI:36208"/>
        <dbReference type="ChEBI" id="CHEBI:145989"/>
        <dbReference type="ChEBI" id="CHEBI:456216"/>
        <dbReference type="EC" id="2.7.1.71"/>
    </reaction>
</comment>
<dbReference type="PANTHER" id="PTHR21087">
    <property type="entry name" value="SHIKIMATE KINASE"/>
    <property type="match status" value="1"/>
</dbReference>
<keyword evidence="11" id="KW-0963">Cytoplasm</keyword>
<dbReference type="PANTHER" id="PTHR21087:SF16">
    <property type="entry name" value="SHIKIMATE KINASE 1, CHLOROPLASTIC"/>
    <property type="match status" value="1"/>
</dbReference>
<gene>
    <name evidence="11 12" type="primary">aroK</name>
    <name evidence="12" type="ORF">ETAA8_06930</name>
</gene>
<dbReference type="GO" id="GO:0004765">
    <property type="term" value="F:shikimate kinase activity"/>
    <property type="evidence" value="ECO:0007669"/>
    <property type="project" value="UniProtKB-UniRule"/>
</dbReference>
<dbReference type="InterPro" id="IPR023000">
    <property type="entry name" value="Shikimate_kinase_CS"/>
</dbReference>
<evidence type="ECO:0000256" key="4">
    <source>
        <dbReference type="ARBA" id="ARBA00022605"/>
    </source>
</evidence>
<evidence type="ECO:0000256" key="5">
    <source>
        <dbReference type="ARBA" id="ARBA00022679"/>
    </source>
</evidence>
<dbReference type="HAMAP" id="MF_00109">
    <property type="entry name" value="Shikimate_kinase"/>
    <property type="match status" value="1"/>
</dbReference>
<evidence type="ECO:0000313" key="12">
    <source>
        <dbReference type="EMBL" id="QDU25623.1"/>
    </source>
</evidence>
<keyword evidence="11" id="KW-0460">Magnesium</keyword>
<dbReference type="KEGG" id="aagg:ETAA8_06930"/>
<comment type="similarity">
    <text evidence="2 11">Belongs to the shikimate kinase family.</text>
</comment>
<evidence type="ECO:0000256" key="6">
    <source>
        <dbReference type="ARBA" id="ARBA00022741"/>
    </source>
</evidence>
<reference evidence="12 13" key="1">
    <citation type="submission" date="2019-02" db="EMBL/GenBank/DDBJ databases">
        <title>Deep-cultivation of Planctomycetes and their phenomic and genomic characterization uncovers novel biology.</title>
        <authorList>
            <person name="Wiegand S."/>
            <person name="Jogler M."/>
            <person name="Boedeker C."/>
            <person name="Pinto D."/>
            <person name="Vollmers J."/>
            <person name="Rivas-Marin E."/>
            <person name="Kohn T."/>
            <person name="Peeters S.H."/>
            <person name="Heuer A."/>
            <person name="Rast P."/>
            <person name="Oberbeckmann S."/>
            <person name="Bunk B."/>
            <person name="Jeske O."/>
            <person name="Meyerdierks A."/>
            <person name="Storesund J.E."/>
            <person name="Kallscheuer N."/>
            <person name="Luecker S."/>
            <person name="Lage O.M."/>
            <person name="Pohl T."/>
            <person name="Merkel B.J."/>
            <person name="Hornburger P."/>
            <person name="Mueller R.-W."/>
            <person name="Bruemmer F."/>
            <person name="Labrenz M."/>
            <person name="Spormann A.M."/>
            <person name="Op den Camp H."/>
            <person name="Overmann J."/>
            <person name="Amann R."/>
            <person name="Jetten M.S.M."/>
            <person name="Mascher T."/>
            <person name="Medema M.H."/>
            <person name="Devos D.P."/>
            <person name="Kaster A.-K."/>
            <person name="Ovreas L."/>
            <person name="Rohde M."/>
            <person name="Galperin M.Y."/>
            <person name="Jogler C."/>
        </authorList>
    </citation>
    <scope>NUCLEOTIDE SEQUENCE [LARGE SCALE GENOMIC DNA]</scope>
    <source>
        <strain evidence="12 13">ETA_A8</strain>
    </source>
</reference>
<evidence type="ECO:0000256" key="9">
    <source>
        <dbReference type="ARBA" id="ARBA00023141"/>
    </source>
</evidence>
<proteinExistence type="inferred from homology"/>
<evidence type="ECO:0000256" key="11">
    <source>
        <dbReference type="HAMAP-Rule" id="MF_00109"/>
    </source>
</evidence>
<evidence type="ECO:0000256" key="8">
    <source>
        <dbReference type="ARBA" id="ARBA00022840"/>
    </source>
</evidence>
<comment type="pathway">
    <text evidence="1 11">Metabolic intermediate biosynthesis; chorismate biosynthesis; chorismate from D-erythrose 4-phosphate and phosphoenolpyruvate: step 5/7.</text>
</comment>
<dbReference type="EMBL" id="CP036274">
    <property type="protein sequence ID" value="QDU25623.1"/>
    <property type="molecule type" value="Genomic_DNA"/>
</dbReference>
<comment type="caution">
    <text evidence="11">Lacks conserved residue(s) required for the propagation of feature annotation.</text>
</comment>
<dbReference type="InterPro" id="IPR031322">
    <property type="entry name" value="Shikimate/glucono_kinase"/>
</dbReference>
<keyword evidence="11" id="KW-0479">Metal-binding</keyword>
<feature type="binding site" evidence="11">
    <location>
        <begin position="11"/>
        <end position="16"/>
    </location>
    <ligand>
        <name>ATP</name>
        <dbReference type="ChEBI" id="CHEBI:30616"/>
    </ligand>
</feature>
<dbReference type="EC" id="2.7.1.71" evidence="3 11"/>
<keyword evidence="4 11" id="KW-0028">Amino-acid biosynthesis</keyword>
<feature type="binding site" evidence="11">
    <location>
        <position position="33"/>
    </location>
    <ligand>
        <name>substrate</name>
    </ligand>
</feature>
<dbReference type="GO" id="GO:0000287">
    <property type="term" value="F:magnesium ion binding"/>
    <property type="evidence" value="ECO:0007669"/>
    <property type="project" value="UniProtKB-UniRule"/>
</dbReference>
<evidence type="ECO:0000313" key="13">
    <source>
        <dbReference type="Proteomes" id="UP000315017"/>
    </source>
</evidence>
<dbReference type="GO" id="GO:0009423">
    <property type="term" value="P:chorismate biosynthetic process"/>
    <property type="evidence" value="ECO:0007669"/>
    <property type="project" value="UniProtKB-UniRule"/>
</dbReference>
<dbReference type="RefSeq" id="WP_145084867.1">
    <property type="nucleotide sequence ID" value="NZ_CP036274.1"/>
</dbReference>
<keyword evidence="13" id="KW-1185">Reference proteome</keyword>
<evidence type="ECO:0000256" key="3">
    <source>
        <dbReference type="ARBA" id="ARBA00012154"/>
    </source>
</evidence>
<keyword evidence="5 11" id="KW-0808">Transferase</keyword>
<organism evidence="12 13">
    <name type="scientific">Anatilimnocola aggregata</name>
    <dbReference type="NCBI Taxonomy" id="2528021"/>
    <lineage>
        <taxon>Bacteria</taxon>
        <taxon>Pseudomonadati</taxon>
        <taxon>Planctomycetota</taxon>
        <taxon>Planctomycetia</taxon>
        <taxon>Pirellulales</taxon>
        <taxon>Pirellulaceae</taxon>
        <taxon>Anatilimnocola</taxon>
    </lineage>
</organism>
<keyword evidence="7 11" id="KW-0418">Kinase</keyword>